<accession>A0A5B7GUC4</accession>
<sequence>MTEEVVPSPPPPPPPPFRPPVDGIEVDTPRAGGGRVADPSSASGTAVSGERDCTRPAVVTAPFARSPLLLISNKSFASVFVRETTPPPRVHLPLGSAPLPRTNDWLRELIHSATCAPIGRCRVPSEEVTDEGEASSAQVKRMILNK</sequence>
<dbReference type="EMBL" id="VSRR010018285">
    <property type="protein sequence ID" value="MPC61196.1"/>
    <property type="molecule type" value="Genomic_DNA"/>
</dbReference>
<comment type="caution">
    <text evidence="2">The sequence shown here is derived from an EMBL/GenBank/DDBJ whole genome shotgun (WGS) entry which is preliminary data.</text>
</comment>
<name>A0A5B7GUC4_PORTR</name>
<keyword evidence="3" id="KW-1185">Reference proteome</keyword>
<reference evidence="2 3" key="1">
    <citation type="submission" date="2019-05" db="EMBL/GenBank/DDBJ databases">
        <title>Another draft genome of Portunus trituberculatus and its Hox gene families provides insights of decapod evolution.</title>
        <authorList>
            <person name="Jeong J.-H."/>
            <person name="Song I."/>
            <person name="Kim S."/>
            <person name="Choi T."/>
            <person name="Kim D."/>
            <person name="Ryu S."/>
            <person name="Kim W."/>
        </authorList>
    </citation>
    <scope>NUCLEOTIDE SEQUENCE [LARGE SCALE GENOMIC DNA]</scope>
    <source>
        <tissue evidence="2">Muscle</tissue>
    </source>
</reference>
<gene>
    <name evidence="2" type="ORF">E2C01_055260</name>
</gene>
<dbReference type="AlphaFoldDB" id="A0A5B7GUC4"/>
<protein>
    <submittedName>
        <fullName evidence="2">Uncharacterized protein</fullName>
    </submittedName>
</protein>
<feature type="region of interest" description="Disordered" evidence="1">
    <location>
        <begin position="1"/>
        <end position="53"/>
    </location>
</feature>
<evidence type="ECO:0000313" key="2">
    <source>
        <dbReference type="EMBL" id="MPC61196.1"/>
    </source>
</evidence>
<dbReference type="Proteomes" id="UP000324222">
    <property type="component" value="Unassembled WGS sequence"/>
</dbReference>
<proteinExistence type="predicted"/>
<evidence type="ECO:0000256" key="1">
    <source>
        <dbReference type="SAM" id="MobiDB-lite"/>
    </source>
</evidence>
<organism evidence="2 3">
    <name type="scientific">Portunus trituberculatus</name>
    <name type="common">Swimming crab</name>
    <name type="synonym">Neptunus trituberculatus</name>
    <dbReference type="NCBI Taxonomy" id="210409"/>
    <lineage>
        <taxon>Eukaryota</taxon>
        <taxon>Metazoa</taxon>
        <taxon>Ecdysozoa</taxon>
        <taxon>Arthropoda</taxon>
        <taxon>Crustacea</taxon>
        <taxon>Multicrustacea</taxon>
        <taxon>Malacostraca</taxon>
        <taxon>Eumalacostraca</taxon>
        <taxon>Eucarida</taxon>
        <taxon>Decapoda</taxon>
        <taxon>Pleocyemata</taxon>
        <taxon>Brachyura</taxon>
        <taxon>Eubrachyura</taxon>
        <taxon>Portunoidea</taxon>
        <taxon>Portunidae</taxon>
        <taxon>Portuninae</taxon>
        <taxon>Portunus</taxon>
    </lineage>
</organism>
<feature type="compositionally biased region" description="Pro residues" evidence="1">
    <location>
        <begin position="7"/>
        <end position="19"/>
    </location>
</feature>
<evidence type="ECO:0000313" key="3">
    <source>
        <dbReference type="Proteomes" id="UP000324222"/>
    </source>
</evidence>